<feature type="compositionally biased region" description="Basic and acidic residues" evidence="1">
    <location>
        <begin position="34"/>
        <end position="46"/>
    </location>
</feature>
<gene>
    <name evidence="2" type="ORF">DOTSEDRAFT_119770</name>
</gene>
<reference evidence="3" key="1">
    <citation type="journal article" date="2012" name="PLoS Genet.">
        <title>The genomes of the fungal plant pathogens Cladosporium fulvum and Dothistroma septosporum reveal adaptation to different hosts and lifestyles but also signatures of common ancestry.</title>
        <authorList>
            <person name="de Wit P.J.G.M."/>
            <person name="van der Burgt A."/>
            <person name="Oekmen B."/>
            <person name="Stergiopoulos I."/>
            <person name="Abd-Elsalam K.A."/>
            <person name="Aerts A.L."/>
            <person name="Bahkali A.H."/>
            <person name="Beenen H.G."/>
            <person name="Chettri P."/>
            <person name="Cox M.P."/>
            <person name="Datema E."/>
            <person name="de Vries R.P."/>
            <person name="Dhillon B."/>
            <person name="Ganley A.R."/>
            <person name="Griffiths S.A."/>
            <person name="Guo Y."/>
            <person name="Hamelin R.C."/>
            <person name="Henrissat B."/>
            <person name="Kabir M.S."/>
            <person name="Jashni M.K."/>
            <person name="Kema G."/>
            <person name="Klaubauf S."/>
            <person name="Lapidus A."/>
            <person name="Levasseur A."/>
            <person name="Lindquist E."/>
            <person name="Mehrabi R."/>
            <person name="Ohm R.A."/>
            <person name="Owen T.J."/>
            <person name="Salamov A."/>
            <person name="Schwelm A."/>
            <person name="Schijlen E."/>
            <person name="Sun H."/>
            <person name="van den Burg H.A."/>
            <person name="van Ham R.C.H.J."/>
            <person name="Zhang S."/>
            <person name="Goodwin S.B."/>
            <person name="Grigoriev I.V."/>
            <person name="Collemare J."/>
            <person name="Bradshaw R.E."/>
        </authorList>
    </citation>
    <scope>NUCLEOTIDE SEQUENCE [LARGE SCALE GENOMIC DNA]</scope>
    <source>
        <strain evidence="3">NZE10 / CBS 128990</strain>
    </source>
</reference>
<feature type="compositionally biased region" description="Polar residues" evidence="1">
    <location>
        <begin position="47"/>
        <end position="68"/>
    </location>
</feature>
<reference evidence="2 3" key="2">
    <citation type="journal article" date="2012" name="PLoS Pathog.">
        <title>Diverse lifestyles and strategies of plant pathogenesis encoded in the genomes of eighteen Dothideomycetes fungi.</title>
        <authorList>
            <person name="Ohm R.A."/>
            <person name="Feau N."/>
            <person name="Henrissat B."/>
            <person name="Schoch C.L."/>
            <person name="Horwitz B.A."/>
            <person name="Barry K.W."/>
            <person name="Condon B.J."/>
            <person name="Copeland A.C."/>
            <person name="Dhillon B."/>
            <person name="Glaser F."/>
            <person name="Hesse C.N."/>
            <person name="Kosti I."/>
            <person name="LaButti K."/>
            <person name="Lindquist E.A."/>
            <person name="Lucas S."/>
            <person name="Salamov A.A."/>
            <person name="Bradshaw R.E."/>
            <person name="Ciuffetti L."/>
            <person name="Hamelin R.C."/>
            <person name="Kema G.H.J."/>
            <person name="Lawrence C."/>
            <person name="Scott J.A."/>
            <person name="Spatafora J.W."/>
            <person name="Turgeon B.G."/>
            <person name="de Wit P.J.G.M."/>
            <person name="Zhong S."/>
            <person name="Goodwin S.B."/>
            <person name="Grigoriev I.V."/>
        </authorList>
    </citation>
    <scope>NUCLEOTIDE SEQUENCE [LARGE SCALE GENOMIC DNA]</scope>
    <source>
        <strain evidence="3">NZE10 / CBS 128990</strain>
    </source>
</reference>
<organism evidence="2 3">
    <name type="scientific">Dothistroma septosporum (strain NZE10 / CBS 128990)</name>
    <name type="common">Red band needle blight fungus</name>
    <name type="synonym">Mycosphaerella pini</name>
    <dbReference type="NCBI Taxonomy" id="675120"/>
    <lineage>
        <taxon>Eukaryota</taxon>
        <taxon>Fungi</taxon>
        <taxon>Dikarya</taxon>
        <taxon>Ascomycota</taxon>
        <taxon>Pezizomycotina</taxon>
        <taxon>Dothideomycetes</taxon>
        <taxon>Dothideomycetidae</taxon>
        <taxon>Mycosphaerellales</taxon>
        <taxon>Mycosphaerellaceae</taxon>
        <taxon>Dothistroma</taxon>
    </lineage>
</organism>
<name>N1Q1R5_DOTSN</name>
<dbReference type="OrthoDB" id="10494172at2759"/>
<dbReference type="OMA" id="QGWNARR"/>
<feature type="compositionally biased region" description="Polar residues" evidence="1">
    <location>
        <begin position="1"/>
        <end position="10"/>
    </location>
</feature>
<protein>
    <submittedName>
        <fullName evidence="2">Uncharacterized protein</fullName>
    </submittedName>
</protein>
<accession>N1Q1R5</accession>
<evidence type="ECO:0000313" key="3">
    <source>
        <dbReference type="Proteomes" id="UP000016933"/>
    </source>
</evidence>
<dbReference type="EMBL" id="KB446535">
    <property type="protein sequence ID" value="EME49617.1"/>
    <property type="molecule type" value="Genomic_DNA"/>
</dbReference>
<dbReference type="eggNOG" id="ENOG502RNQ5">
    <property type="taxonomic scope" value="Eukaryota"/>
</dbReference>
<feature type="region of interest" description="Disordered" evidence="1">
    <location>
        <begin position="1"/>
        <end position="90"/>
    </location>
</feature>
<dbReference type="Proteomes" id="UP000016933">
    <property type="component" value="Unassembled WGS sequence"/>
</dbReference>
<evidence type="ECO:0000256" key="1">
    <source>
        <dbReference type="SAM" id="MobiDB-lite"/>
    </source>
</evidence>
<keyword evidence="3" id="KW-1185">Reference proteome</keyword>
<evidence type="ECO:0000313" key="2">
    <source>
        <dbReference type="EMBL" id="EME49617.1"/>
    </source>
</evidence>
<dbReference type="HOGENOM" id="CLU_2456511_0_0_1"/>
<sequence length="90" mass="10052">MTGRPQTTARSDAAGSRYVFLSSPSREGNDGQDEPTKNVREQDHDQPATTTSFRPATTFHTTSISKVSETQRKTLGVRRSMQGWNARRKP</sequence>
<dbReference type="AlphaFoldDB" id="N1Q1R5"/>
<proteinExistence type="predicted"/>